<feature type="domain" description="tRNA pseudouridylate synthase B C-terminal" evidence="8">
    <location>
        <begin position="173"/>
        <end position="213"/>
    </location>
</feature>
<dbReference type="AlphaFoldDB" id="A0A9D1CHX2"/>
<dbReference type="InterPro" id="IPR015240">
    <property type="entry name" value="tRNA_sdUridine_synth_fam1_C"/>
</dbReference>
<evidence type="ECO:0000259" key="8">
    <source>
        <dbReference type="Pfam" id="PF16198"/>
    </source>
</evidence>
<accession>A0A9D1CHX2</accession>
<evidence type="ECO:0000313" key="10">
    <source>
        <dbReference type="Proteomes" id="UP000886879"/>
    </source>
</evidence>
<feature type="domain" description="Pseudouridine synthase II N-terminal" evidence="6">
    <location>
        <begin position="25"/>
        <end position="172"/>
    </location>
</feature>
<dbReference type="PANTHER" id="PTHR13767:SF2">
    <property type="entry name" value="PSEUDOURIDYLATE SYNTHASE TRUB1"/>
    <property type="match status" value="1"/>
</dbReference>
<dbReference type="EMBL" id="DVFO01000052">
    <property type="protein sequence ID" value="HIQ61039.1"/>
    <property type="molecule type" value="Genomic_DNA"/>
</dbReference>
<dbReference type="GO" id="GO:0003723">
    <property type="term" value="F:RNA binding"/>
    <property type="evidence" value="ECO:0007669"/>
    <property type="project" value="InterPro"/>
</dbReference>
<dbReference type="InterPro" id="IPR020103">
    <property type="entry name" value="PsdUridine_synth_cat_dom_sf"/>
</dbReference>
<dbReference type="SUPFAM" id="SSF55120">
    <property type="entry name" value="Pseudouridine synthase"/>
    <property type="match status" value="1"/>
</dbReference>
<gene>
    <name evidence="5 9" type="primary">truB</name>
    <name evidence="9" type="ORF">IAD31_05530</name>
</gene>
<organism evidence="9 10">
    <name type="scientific">Candidatus Enterenecus faecium</name>
    <dbReference type="NCBI Taxonomy" id="2840780"/>
    <lineage>
        <taxon>Bacteria</taxon>
        <taxon>Bacillati</taxon>
        <taxon>Bacillota</taxon>
        <taxon>Clostridia</taxon>
        <taxon>Eubacteriales</taxon>
        <taxon>Candidatus Enterenecus</taxon>
    </lineage>
</organism>
<name>A0A9D1CHX2_9FIRM</name>
<dbReference type="Pfam" id="PF16198">
    <property type="entry name" value="TruB_C_2"/>
    <property type="match status" value="1"/>
</dbReference>
<comment type="similarity">
    <text evidence="2 5">Belongs to the pseudouridine synthase TruB family. Type 1 subfamily.</text>
</comment>
<dbReference type="GO" id="GO:0031119">
    <property type="term" value="P:tRNA pseudouridine synthesis"/>
    <property type="evidence" value="ECO:0007669"/>
    <property type="project" value="UniProtKB-UniRule"/>
</dbReference>
<reference evidence="9" key="1">
    <citation type="submission" date="2020-10" db="EMBL/GenBank/DDBJ databases">
        <authorList>
            <person name="Gilroy R."/>
        </authorList>
    </citation>
    <scope>NUCLEOTIDE SEQUENCE</scope>
    <source>
        <strain evidence="9">ChiGjej2B2-12916</strain>
    </source>
</reference>
<dbReference type="CDD" id="cd02573">
    <property type="entry name" value="PseudoU_synth_EcTruB"/>
    <property type="match status" value="1"/>
</dbReference>
<reference evidence="9" key="2">
    <citation type="journal article" date="2021" name="PeerJ">
        <title>Extensive microbial diversity within the chicken gut microbiome revealed by metagenomics and culture.</title>
        <authorList>
            <person name="Gilroy R."/>
            <person name="Ravi A."/>
            <person name="Getino M."/>
            <person name="Pursley I."/>
            <person name="Horton D.L."/>
            <person name="Alikhan N.F."/>
            <person name="Baker D."/>
            <person name="Gharbi K."/>
            <person name="Hall N."/>
            <person name="Watson M."/>
            <person name="Adriaenssens E.M."/>
            <person name="Foster-Nyarko E."/>
            <person name="Jarju S."/>
            <person name="Secka A."/>
            <person name="Antonio M."/>
            <person name="Oren A."/>
            <person name="Chaudhuri R.R."/>
            <person name="La Ragione R."/>
            <person name="Hildebrand F."/>
            <person name="Pallen M.J."/>
        </authorList>
    </citation>
    <scope>NUCLEOTIDE SEQUENCE</scope>
    <source>
        <strain evidence="9">ChiGjej2B2-12916</strain>
    </source>
</reference>
<dbReference type="Gene3D" id="3.30.2350.10">
    <property type="entry name" value="Pseudouridine synthase"/>
    <property type="match status" value="1"/>
</dbReference>
<dbReference type="GO" id="GO:1990481">
    <property type="term" value="P:mRNA pseudouridine synthesis"/>
    <property type="evidence" value="ECO:0007669"/>
    <property type="project" value="TreeGrafter"/>
</dbReference>
<comment type="function">
    <text evidence="5">Responsible for synthesis of pseudouridine from uracil-55 in the psi GC loop of transfer RNAs.</text>
</comment>
<feature type="domain" description="tRNA pseudouridine synthase II TruB subfamily 1 C-terminal" evidence="7">
    <location>
        <begin position="232"/>
        <end position="280"/>
    </location>
</feature>
<evidence type="ECO:0000313" key="9">
    <source>
        <dbReference type="EMBL" id="HIQ61039.1"/>
    </source>
</evidence>
<evidence type="ECO:0000256" key="5">
    <source>
        <dbReference type="HAMAP-Rule" id="MF_01080"/>
    </source>
</evidence>
<comment type="catalytic activity">
    <reaction evidence="1 5">
        <text>uridine(55) in tRNA = pseudouridine(55) in tRNA</text>
        <dbReference type="Rhea" id="RHEA:42532"/>
        <dbReference type="Rhea" id="RHEA-COMP:10101"/>
        <dbReference type="Rhea" id="RHEA-COMP:10102"/>
        <dbReference type="ChEBI" id="CHEBI:65314"/>
        <dbReference type="ChEBI" id="CHEBI:65315"/>
        <dbReference type="EC" id="5.4.99.25"/>
    </reaction>
</comment>
<sequence length="290" mass="31471">MPNGIIIIDKPQDWTSMDVCAKLRGVLGERRIGHAGTLDPMATGVLPVFVGRATRGVEFAERGDKEYVAGLKLGRVTDTQDTSGNTLEEHPVAVTAEQVKAVLPQFTGDILQVPPMYSAIKINGKKLYELARKGREVERPARPVTIHALTLEGQIAPDEFTIRVKCSKGTYVRTLCHDIGAALGCGGCMSSLRRTMACGFALQEAHPLAEVLACEDPAGLLRPTDSLFADYPALTLGKRGADRVRHGAQVCQPEAQDGTYRIYGPEEEFLALGRVEQGKLLIVKSFFQPT</sequence>
<dbReference type="InterPro" id="IPR002501">
    <property type="entry name" value="PsdUridine_synth_N"/>
</dbReference>
<evidence type="ECO:0000256" key="3">
    <source>
        <dbReference type="ARBA" id="ARBA00022694"/>
    </source>
</evidence>
<evidence type="ECO:0000259" key="7">
    <source>
        <dbReference type="Pfam" id="PF09157"/>
    </source>
</evidence>
<keyword evidence="3 5" id="KW-0819">tRNA processing</keyword>
<keyword evidence="4 5" id="KW-0413">Isomerase</keyword>
<evidence type="ECO:0000256" key="4">
    <source>
        <dbReference type="ARBA" id="ARBA00023235"/>
    </source>
</evidence>
<dbReference type="NCBIfam" id="TIGR00431">
    <property type="entry name" value="TruB"/>
    <property type="match status" value="1"/>
</dbReference>
<comment type="caution">
    <text evidence="9">The sequence shown here is derived from an EMBL/GenBank/DDBJ whole genome shotgun (WGS) entry which is preliminary data.</text>
</comment>
<dbReference type="EC" id="5.4.99.25" evidence="5"/>
<dbReference type="InterPro" id="IPR014780">
    <property type="entry name" value="tRNA_psdUridine_synth_TruB"/>
</dbReference>
<proteinExistence type="inferred from homology"/>
<dbReference type="Proteomes" id="UP000886879">
    <property type="component" value="Unassembled WGS sequence"/>
</dbReference>
<feature type="active site" description="Nucleophile" evidence="5">
    <location>
        <position position="39"/>
    </location>
</feature>
<dbReference type="InterPro" id="IPR032819">
    <property type="entry name" value="TruB_C"/>
</dbReference>
<evidence type="ECO:0000259" key="6">
    <source>
        <dbReference type="Pfam" id="PF01509"/>
    </source>
</evidence>
<dbReference type="HAMAP" id="MF_01080">
    <property type="entry name" value="TruB_bact"/>
    <property type="match status" value="1"/>
</dbReference>
<evidence type="ECO:0000256" key="2">
    <source>
        <dbReference type="ARBA" id="ARBA00005642"/>
    </source>
</evidence>
<dbReference type="GO" id="GO:0160148">
    <property type="term" value="F:tRNA pseudouridine(55) synthase activity"/>
    <property type="evidence" value="ECO:0007669"/>
    <property type="project" value="UniProtKB-EC"/>
</dbReference>
<protein>
    <recommendedName>
        <fullName evidence="5">tRNA pseudouridine synthase B</fullName>
        <ecNumber evidence="5">5.4.99.25</ecNumber>
    </recommendedName>
    <alternativeName>
        <fullName evidence="5">tRNA pseudouridine(55) synthase</fullName>
        <shortName evidence="5">Psi55 synthase</shortName>
    </alternativeName>
    <alternativeName>
        <fullName evidence="5">tRNA pseudouridylate synthase</fullName>
    </alternativeName>
    <alternativeName>
        <fullName evidence="5">tRNA-uridine isomerase</fullName>
    </alternativeName>
</protein>
<dbReference type="Pfam" id="PF09157">
    <property type="entry name" value="TruB-C_2"/>
    <property type="match status" value="1"/>
</dbReference>
<evidence type="ECO:0000256" key="1">
    <source>
        <dbReference type="ARBA" id="ARBA00000385"/>
    </source>
</evidence>
<dbReference type="PANTHER" id="PTHR13767">
    <property type="entry name" value="TRNA-PSEUDOURIDINE SYNTHASE"/>
    <property type="match status" value="1"/>
</dbReference>
<dbReference type="Pfam" id="PF01509">
    <property type="entry name" value="TruB_N"/>
    <property type="match status" value="1"/>
</dbReference>